<dbReference type="InterPro" id="IPR015424">
    <property type="entry name" value="PyrdxlP-dep_Trfase"/>
</dbReference>
<evidence type="ECO:0000313" key="4">
    <source>
        <dbReference type="EMBL" id="WFD11387.1"/>
    </source>
</evidence>
<dbReference type="SUPFAM" id="SSF53383">
    <property type="entry name" value="PLP-dependent transferases"/>
    <property type="match status" value="1"/>
</dbReference>
<evidence type="ECO:0000256" key="2">
    <source>
        <dbReference type="ARBA" id="ARBA00037999"/>
    </source>
</evidence>
<dbReference type="GO" id="GO:0008483">
    <property type="term" value="F:transaminase activity"/>
    <property type="evidence" value="ECO:0007669"/>
    <property type="project" value="UniProtKB-KW"/>
</dbReference>
<evidence type="ECO:0000256" key="1">
    <source>
        <dbReference type="ARBA" id="ARBA00022898"/>
    </source>
</evidence>
<organism evidence="4 5">
    <name type="scientific">Tepidibacter hydrothermalis</name>
    <dbReference type="NCBI Taxonomy" id="3036126"/>
    <lineage>
        <taxon>Bacteria</taxon>
        <taxon>Bacillati</taxon>
        <taxon>Bacillota</taxon>
        <taxon>Clostridia</taxon>
        <taxon>Peptostreptococcales</taxon>
        <taxon>Peptostreptococcaceae</taxon>
        <taxon>Tepidibacter</taxon>
    </lineage>
</organism>
<name>A0ABY8EEM8_9FIRM</name>
<reference evidence="4 5" key="1">
    <citation type="submission" date="2023-03" db="EMBL/GenBank/DDBJ databases">
        <title>Complete genome sequence of Tepidibacter sp. SWIR-1, isolated from a deep-sea hydrothermal vent.</title>
        <authorList>
            <person name="Li X."/>
        </authorList>
    </citation>
    <scope>NUCLEOTIDE SEQUENCE [LARGE SCALE GENOMIC DNA]</scope>
    <source>
        <strain evidence="4 5">SWIR-1</strain>
    </source>
</reference>
<dbReference type="InterPro" id="IPR015422">
    <property type="entry name" value="PyrdxlP-dep_Trfase_small"/>
</dbReference>
<dbReference type="RefSeq" id="WP_277733424.1">
    <property type="nucleotide sequence ID" value="NZ_CP120733.1"/>
</dbReference>
<dbReference type="InterPro" id="IPR015421">
    <property type="entry name" value="PyrdxlP-dep_Trfase_major"/>
</dbReference>
<dbReference type="Pfam" id="PF01041">
    <property type="entry name" value="DegT_DnrJ_EryC1"/>
    <property type="match status" value="1"/>
</dbReference>
<sequence>MKIPFVDFRPMHNEIKEEMSKIFNSVYNNNWFILGENVEKFEQEFANYCGAKYAIGCGNGLDALYLILRGYDIGEGDEVIIPSNTFIATALAVSYTGAKVVLVEPDINTYNIDISKIEKSITNKTKAIIAVHLYGKVADMEELKYISDKYKLKLIEDSAQAHGCIYKNKISGSIGDAAGFSFYPGKNLGALGDGGAVVTNDKILAIKIKAIRNYGSLKKYHHDYKGVNSRLDELQAGFLSVKLKYLDKYNLERQKIAKYYLDNIKNEKIMLPKVEDVKDSVWHLFVIRSYQRDNLQRYLSDNNIETIIHYPIPIHIQHAYKDLGYQENDYPIAKELSNTILTLPLWYGISEKEVKYVVDTINRFREY</sequence>
<accession>A0ABY8EEM8</accession>
<evidence type="ECO:0000313" key="5">
    <source>
        <dbReference type="Proteomes" id="UP001222800"/>
    </source>
</evidence>
<dbReference type="Gene3D" id="3.90.1150.10">
    <property type="entry name" value="Aspartate Aminotransferase, domain 1"/>
    <property type="match status" value="1"/>
</dbReference>
<dbReference type="PANTHER" id="PTHR30244">
    <property type="entry name" value="TRANSAMINASE"/>
    <property type="match status" value="1"/>
</dbReference>
<keyword evidence="4" id="KW-0032">Aminotransferase</keyword>
<evidence type="ECO:0000256" key="3">
    <source>
        <dbReference type="RuleBase" id="RU004508"/>
    </source>
</evidence>
<keyword evidence="4" id="KW-0808">Transferase</keyword>
<comment type="similarity">
    <text evidence="2 3">Belongs to the DegT/DnrJ/EryC1 family.</text>
</comment>
<protein>
    <submittedName>
        <fullName evidence="4">DegT/DnrJ/EryC1/StrS family aminotransferase</fullName>
    </submittedName>
</protein>
<dbReference type="PANTHER" id="PTHR30244:SF36">
    <property type="entry name" value="3-OXO-GLUCOSE-6-PHOSPHATE:GLUTAMATE AMINOTRANSFERASE"/>
    <property type="match status" value="1"/>
</dbReference>
<proteinExistence type="inferred from homology"/>
<keyword evidence="1 3" id="KW-0663">Pyridoxal phosphate</keyword>
<dbReference type="PIRSF" id="PIRSF000390">
    <property type="entry name" value="PLP_StrS"/>
    <property type="match status" value="1"/>
</dbReference>
<dbReference type="CDD" id="cd00616">
    <property type="entry name" value="AHBA_syn"/>
    <property type="match status" value="1"/>
</dbReference>
<keyword evidence="5" id="KW-1185">Reference proteome</keyword>
<gene>
    <name evidence="4" type="ORF">P4S50_04735</name>
</gene>
<dbReference type="Gene3D" id="3.40.640.10">
    <property type="entry name" value="Type I PLP-dependent aspartate aminotransferase-like (Major domain)"/>
    <property type="match status" value="1"/>
</dbReference>
<dbReference type="Proteomes" id="UP001222800">
    <property type="component" value="Chromosome"/>
</dbReference>
<dbReference type="EMBL" id="CP120733">
    <property type="protein sequence ID" value="WFD11387.1"/>
    <property type="molecule type" value="Genomic_DNA"/>
</dbReference>
<dbReference type="InterPro" id="IPR000653">
    <property type="entry name" value="DegT/StrS_aminotransferase"/>
</dbReference>